<evidence type="ECO:0000313" key="4">
    <source>
        <dbReference type="Proteomes" id="UP001596108"/>
    </source>
</evidence>
<keyword evidence="1" id="KW-0862">Zinc</keyword>
<evidence type="ECO:0000259" key="2">
    <source>
        <dbReference type="PROSITE" id="PS50966"/>
    </source>
</evidence>
<keyword evidence="1" id="KW-0863">Zinc-finger</keyword>
<dbReference type="RefSeq" id="WP_378110052.1">
    <property type="nucleotide sequence ID" value="NZ_JBHSNC010000006.1"/>
</dbReference>
<evidence type="ECO:0000313" key="3">
    <source>
        <dbReference type="EMBL" id="MFC5528231.1"/>
    </source>
</evidence>
<keyword evidence="4" id="KW-1185">Reference proteome</keyword>
<name>A0ABW0QTB8_9BACL</name>
<reference evidence="4" key="1">
    <citation type="journal article" date="2019" name="Int. J. Syst. Evol. Microbiol.">
        <title>The Global Catalogue of Microorganisms (GCM) 10K type strain sequencing project: providing services to taxonomists for standard genome sequencing and annotation.</title>
        <authorList>
            <consortium name="The Broad Institute Genomics Platform"/>
            <consortium name="The Broad Institute Genome Sequencing Center for Infectious Disease"/>
            <person name="Wu L."/>
            <person name="Ma J."/>
        </authorList>
    </citation>
    <scope>NUCLEOTIDE SEQUENCE [LARGE SCALE GENOMIC DNA]</scope>
    <source>
        <strain evidence="4">CGMCC 1.18578</strain>
    </source>
</reference>
<dbReference type="EMBL" id="JBHSNC010000006">
    <property type="protein sequence ID" value="MFC5528231.1"/>
    <property type="molecule type" value="Genomic_DNA"/>
</dbReference>
<sequence>MDDQTWQRLVNDVAEHFEDITLKRGFQYYRQKRVAGLMDTGNGSLQAVVEGGEVYRVHVDLDFFEVSRCDCPVNGYCKHIAAVLMVYAERHGRSVHALANADTLAELRSAPVKSASSGGKVSSIDKLRKAKLEAASLAGANVDTWREWFRSCTARVADITRNPMFVKQALKTIRDNQPSLSAGEQPIFQLNARLYLLENLFAPLGNTSSYFLGYYSQLAVTDLVHELEGVLGAPLPAERDPVREARLLETLSFVRTGMLRHSQASPTFASVYGSMWQQWLYPAREPEVFAYEAELDRLAAEREALNGAYDSLYGALARARMQFYAGRDEEAMKELNATGRFRDGRSESALAFMDELKRGEEWPRLLAWLTGTEELFESDRRTIEPYFGLWDELVRENPEAESGMWSALIAMLPASGHFYEERLQHYGFWEVWLDYHLSIGTDPLELRATALQPAEKEAPEMLLPFYHQAVERYVSLRNRDGYKAATKLLKRLAKLYKKLKRSERWESFFDAFSERHSRLRALQEELRKGKLLS</sequence>
<comment type="caution">
    <text evidence="3">The sequence shown here is derived from an EMBL/GenBank/DDBJ whole genome shotgun (WGS) entry which is preliminary data.</text>
</comment>
<dbReference type="PROSITE" id="PS50966">
    <property type="entry name" value="ZF_SWIM"/>
    <property type="match status" value="1"/>
</dbReference>
<evidence type="ECO:0000256" key="1">
    <source>
        <dbReference type="PROSITE-ProRule" id="PRU00325"/>
    </source>
</evidence>
<gene>
    <name evidence="3" type="ORF">ACFPQ4_02015</name>
</gene>
<accession>A0ABW0QTB8</accession>
<feature type="domain" description="SWIM-type" evidence="2">
    <location>
        <begin position="55"/>
        <end position="88"/>
    </location>
</feature>
<dbReference type="Proteomes" id="UP001596108">
    <property type="component" value="Unassembled WGS sequence"/>
</dbReference>
<keyword evidence="1" id="KW-0479">Metal-binding</keyword>
<dbReference type="InterPro" id="IPR007527">
    <property type="entry name" value="Znf_SWIM"/>
</dbReference>
<organism evidence="3 4">
    <name type="scientific">Cohnella yongneupensis</name>
    <dbReference type="NCBI Taxonomy" id="425006"/>
    <lineage>
        <taxon>Bacteria</taxon>
        <taxon>Bacillati</taxon>
        <taxon>Bacillota</taxon>
        <taxon>Bacilli</taxon>
        <taxon>Bacillales</taxon>
        <taxon>Paenibacillaceae</taxon>
        <taxon>Cohnella</taxon>
    </lineage>
</organism>
<dbReference type="Pfam" id="PF04434">
    <property type="entry name" value="SWIM"/>
    <property type="match status" value="1"/>
</dbReference>
<protein>
    <submittedName>
        <fullName evidence="3">SWIM zinc finger domain-containing protein</fullName>
    </submittedName>
</protein>
<proteinExistence type="predicted"/>